<feature type="region of interest" description="Disordered" evidence="1">
    <location>
        <begin position="1"/>
        <end position="22"/>
    </location>
</feature>
<accession>A0A212FGY0</accession>
<protein>
    <submittedName>
        <fullName evidence="2">Uncharacterized protein</fullName>
    </submittedName>
</protein>
<organism evidence="2 3">
    <name type="scientific">Danaus plexippus plexippus</name>
    <dbReference type="NCBI Taxonomy" id="278856"/>
    <lineage>
        <taxon>Eukaryota</taxon>
        <taxon>Metazoa</taxon>
        <taxon>Ecdysozoa</taxon>
        <taxon>Arthropoda</taxon>
        <taxon>Hexapoda</taxon>
        <taxon>Insecta</taxon>
        <taxon>Pterygota</taxon>
        <taxon>Neoptera</taxon>
        <taxon>Endopterygota</taxon>
        <taxon>Lepidoptera</taxon>
        <taxon>Glossata</taxon>
        <taxon>Ditrysia</taxon>
        <taxon>Papilionoidea</taxon>
        <taxon>Nymphalidae</taxon>
        <taxon>Danainae</taxon>
        <taxon>Danaini</taxon>
        <taxon>Danaina</taxon>
        <taxon>Danaus</taxon>
        <taxon>Danaus</taxon>
    </lineage>
</organism>
<name>A0A212FGY0_DANPL</name>
<comment type="caution">
    <text evidence="2">The sequence shown here is derived from an EMBL/GenBank/DDBJ whole genome shotgun (WGS) entry which is preliminary data.</text>
</comment>
<dbReference type="InParanoid" id="A0A212FGY0"/>
<dbReference type="Proteomes" id="UP000007151">
    <property type="component" value="Unassembled WGS sequence"/>
</dbReference>
<evidence type="ECO:0000313" key="3">
    <source>
        <dbReference type="Proteomes" id="UP000007151"/>
    </source>
</evidence>
<sequence>MSSTSPVSTMAPTSTSSVPTDQNVINKMEYNMHSWTSTHVAISRQDAIRQLQLEKIAQVKTKK</sequence>
<evidence type="ECO:0000256" key="1">
    <source>
        <dbReference type="SAM" id="MobiDB-lite"/>
    </source>
</evidence>
<gene>
    <name evidence="2" type="ORF">KGM_202389</name>
</gene>
<dbReference type="KEGG" id="dpl:KGM_202389"/>
<proteinExistence type="predicted"/>
<dbReference type="EMBL" id="AGBW02008588">
    <property type="protein sequence ID" value="OWR52984.1"/>
    <property type="molecule type" value="Genomic_DNA"/>
</dbReference>
<dbReference type="AlphaFoldDB" id="A0A212FGY0"/>
<evidence type="ECO:0000313" key="2">
    <source>
        <dbReference type="EMBL" id="OWR52984.1"/>
    </source>
</evidence>
<reference evidence="2 3" key="1">
    <citation type="journal article" date="2011" name="Cell">
        <title>The monarch butterfly genome yields insights into long-distance migration.</title>
        <authorList>
            <person name="Zhan S."/>
            <person name="Merlin C."/>
            <person name="Boore J.L."/>
            <person name="Reppert S.M."/>
        </authorList>
    </citation>
    <scope>NUCLEOTIDE SEQUENCE [LARGE SCALE GENOMIC DNA]</scope>
    <source>
        <strain evidence="2">F-2</strain>
    </source>
</reference>
<keyword evidence="3" id="KW-1185">Reference proteome</keyword>